<dbReference type="Proteomes" id="UP001295469">
    <property type="component" value="Chromosome A05"/>
</dbReference>
<dbReference type="AlphaFoldDB" id="A0A816T963"/>
<name>A0A816T963_BRANA</name>
<accession>A0A816T963</accession>
<organism evidence="1">
    <name type="scientific">Brassica napus</name>
    <name type="common">Rape</name>
    <dbReference type="NCBI Taxonomy" id="3708"/>
    <lineage>
        <taxon>Eukaryota</taxon>
        <taxon>Viridiplantae</taxon>
        <taxon>Streptophyta</taxon>
        <taxon>Embryophyta</taxon>
        <taxon>Tracheophyta</taxon>
        <taxon>Spermatophyta</taxon>
        <taxon>Magnoliopsida</taxon>
        <taxon>eudicotyledons</taxon>
        <taxon>Gunneridae</taxon>
        <taxon>Pentapetalae</taxon>
        <taxon>rosids</taxon>
        <taxon>malvids</taxon>
        <taxon>Brassicales</taxon>
        <taxon>Brassicaceae</taxon>
        <taxon>Brassiceae</taxon>
        <taxon>Brassica</taxon>
    </lineage>
</organism>
<protein>
    <submittedName>
        <fullName evidence="1">(rape) hypothetical protein</fullName>
    </submittedName>
</protein>
<proteinExistence type="predicted"/>
<reference evidence="1" key="1">
    <citation type="submission" date="2021-01" db="EMBL/GenBank/DDBJ databases">
        <authorList>
            <consortium name="Genoscope - CEA"/>
            <person name="William W."/>
        </authorList>
    </citation>
    <scope>NUCLEOTIDE SEQUENCE</scope>
</reference>
<dbReference type="EMBL" id="HG994359">
    <property type="protein sequence ID" value="CAF2093476.1"/>
    <property type="molecule type" value="Genomic_DNA"/>
</dbReference>
<gene>
    <name evidence="1" type="ORF">DARMORV10_A05P01420.1</name>
</gene>
<sequence length="38" mass="4476">MTWFCKQAAYKYIVDHVRVITKKDRCIRESILATDSAD</sequence>
<evidence type="ECO:0000313" key="1">
    <source>
        <dbReference type="EMBL" id="CAF2093476.1"/>
    </source>
</evidence>